<dbReference type="EMBL" id="RCCI01000005">
    <property type="protein sequence ID" value="RLJ64758.1"/>
    <property type="molecule type" value="Genomic_DNA"/>
</dbReference>
<gene>
    <name evidence="1" type="ORF">DFR35_1404</name>
</gene>
<proteinExistence type="predicted"/>
<organism evidence="1 2">
    <name type="scientific">Sulfurisoma sediminicola</name>
    <dbReference type="NCBI Taxonomy" id="1381557"/>
    <lineage>
        <taxon>Bacteria</taxon>
        <taxon>Pseudomonadati</taxon>
        <taxon>Pseudomonadota</taxon>
        <taxon>Betaproteobacteria</taxon>
        <taxon>Nitrosomonadales</taxon>
        <taxon>Sterolibacteriaceae</taxon>
        <taxon>Sulfurisoma</taxon>
    </lineage>
</organism>
<name>A0A497XEY4_9PROT</name>
<evidence type="ECO:0000313" key="2">
    <source>
        <dbReference type="Proteomes" id="UP000268908"/>
    </source>
</evidence>
<reference evidence="1 2" key="1">
    <citation type="submission" date="2018-10" db="EMBL/GenBank/DDBJ databases">
        <title>Genomic Encyclopedia of Type Strains, Phase IV (KMG-IV): sequencing the most valuable type-strain genomes for metagenomic binning, comparative biology and taxonomic classification.</title>
        <authorList>
            <person name="Goeker M."/>
        </authorList>
    </citation>
    <scope>NUCLEOTIDE SEQUENCE [LARGE SCALE GENOMIC DNA]</scope>
    <source>
        <strain evidence="1 2">DSM 26916</strain>
    </source>
</reference>
<evidence type="ECO:0000313" key="1">
    <source>
        <dbReference type="EMBL" id="RLJ64758.1"/>
    </source>
</evidence>
<dbReference type="Proteomes" id="UP000268908">
    <property type="component" value="Unassembled WGS sequence"/>
</dbReference>
<comment type="caution">
    <text evidence="1">The sequence shown here is derived from an EMBL/GenBank/DDBJ whole genome shotgun (WGS) entry which is preliminary data.</text>
</comment>
<dbReference type="OrthoDB" id="52741at2"/>
<sequence length="840" mass="92913">MSIAEFIRDNLLTPRLKSHSCLVVYDQAGLYRELCLGMQSENLKAIDVGASGLDGRLNALSLLRQVGKPQSGVEGLIVYVPMAKPLNDEEKQKDPFAIYAACGAVFPDDDGDEFLSICLRAKPDHATVIRKVFAETPAPTFAVIDAIGGGLGWPHLRALLDAQSVRDILYALMAPSASQEKALKGADNWVQEARDLLKVTLGFDLKSKIKAWATISEELWRFCLFSEFAFDLPVSLPSALGNVPKAMPEARSLIEDLCERLRSDLRSRNIYVEHAEAIEKELNLKDACGELDDLGKRDTFPFEERTFLKRAIEALKADDVDRVREIIAKHASSVWLDKAESQSQWGLIEAALRLVAQCGDFDRQLPDYAKSQTSLIDFYVASLREIDRLHREFEQAASDFIDPHGLMSSVVGQARTSYRKLAEKVQAVFMRHLETTGWPPANRLANADVFDRFVAKPLQQAGHRIAYILVDALRYELGVALEHLLSEDGPVTIEAAFAQLPTITIIGMASLLPEAGQQLALRSDGTGLVPTLGDQTVGNVTQRMEAIRKRYGARFTEMRLGDYVMAKDSVAETIELFVLRSVEIDSQLENDPQETLGLLPKTLSRIRAAIHRLRKEGFKEVVIATDHGFYLNAAAEAGDVCSKPTGNWAFNAHDRMLLGQGGGDSSNLVMANERLGVRGDFPMVAMPKSMAPYSRGLLYFHGGASLQEAVVPVLSMRLEGAEPAIRKIKIDLTYRNGAKRITTRTPVVEVMWANDDMFEQDREVEILLEAHKPNGDVVGEPRPGGAVDPATRTISLRPNVRVPVALKMLEEFEGKFTIKALNPNTLVAFNSLTLETDYTV</sequence>
<keyword evidence="2" id="KW-1185">Reference proteome</keyword>
<dbReference type="RefSeq" id="WP_121241043.1">
    <property type="nucleotide sequence ID" value="NZ_BHVV01000006.1"/>
</dbReference>
<dbReference type="Pfam" id="PF08665">
    <property type="entry name" value="PglZ"/>
    <property type="match status" value="1"/>
</dbReference>
<dbReference type="AlphaFoldDB" id="A0A497XEY4"/>
<protein>
    <submittedName>
        <fullName evidence="1">PglZ domain-containing protein</fullName>
    </submittedName>
</protein>
<accession>A0A497XEY4</accession>